<dbReference type="SUPFAM" id="SSF53850">
    <property type="entry name" value="Periplasmic binding protein-like II"/>
    <property type="match status" value="1"/>
</dbReference>
<proteinExistence type="inferred from homology"/>
<dbReference type="CDD" id="cd08422">
    <property type="entry name" value="PBP2_CrgA_like"/>
    <property type="match status" value="1"/>
</dbReference>
<reference evidence="6 7" key="1">
    <citation type="submission" date="2021-12" db="EMBL/GenBank/DDBJ databases">
        <title>Siccirubricoccus leaddurans sp. nov., a high concentration Zn2+ tolerance bacterium.</title>
        <authorList>
            <person name="Cao Y."/>
        </authorList>
    </citation>
    <scope>NUCLEOTIDE SEQUENCE [LARGE SCALE GENOMIC DNA]</scope>
    <source>
        <strain evidence="6 7">KC 17139</strain>
    </source>
</reference>
<evidence type="ECO:0000256" key="3">
    <source>
        <dbReference type="ARBA" id="ARBA00023125"/>
    </source>
</evidence>
<keyword evidence="3" id="KW-0238">DNA-binding</keyword>
<evidence type="ECO:0000313" key="7">
    <source>
        <dbReference type="Proteomes" id="UP001523392"/>
    </source>
</evidence>
<dbReference type="Pfam" id="PF00126">
    <property type="entry name" value="HTH_1"/>
    <property type="match status" value="1"/>
</dbReference>
<dbReference type="RefSeq" id="WP_252954693.1">
    <property type="nucleotide sequence ID" value="NZ_JAFIRR010000114.1"/>
</dbReference>
<feature type="domain" description="HTH lysR-type" evidence="5">
    <location>
        <begin position="1"/>
        <end position="59"/>
    </location>
</feature>
<evidence type="ECO:0000256" key="2">
    <source>
        <dbReference type="ARBA" id="ARBA00023015"/>
    </source>
</evidence>
<keyword evidence="7" id="KW-1185">Reference proteome</keyword>
<dbReference type="InterPro" id="IPR036390">
    <property type="entry name" value="WH_DNA-bd_sf"/>
</dbReference>
<dbReference type="PANTHER" id="PTHR30537:SF5">
    <property type="entry name" value="HTH-TYPE TRANSCRIPTIONAL ACTIVATOR TTDR-RELATED"/>
    <property type="match status" value="1"/>
</dbReference>
<comment type="similarity">
    <text evidence="1">Belongs to the LysR transcriptional regulatory family.</text>
</comment>
<dbReference type="PROSITE" id="PS50931">
    <property type="entry name" value="HTH_LYSR"/>
    <property type="match status" value="1"/>
</dbReference>
<name>A0ABT1D7Z8_9PROT</name>
<gene>
    <name evidence="6" type="ORF">JYK14_18110</name>
</gene>
<organism evidence="6 7">
    <name type="scientific">Siccirubricoccus soli</name>
    <dbReference type="NCBI Taxonomy" id="2899147"/>
    <lineage>
        <taxon>Bacteria</taxon>
        <taxon>Pseudomonadati</taxon>
        <taxon>Pseudomonadota</taxon>
        <taxon>Alphaproteobacteria</taxon>
        <taxon>Acetobacterales</taxon>
        <taxon>Roseomonadaceae</taxon>
        <taxon>Siccirubricoccus</taxon>
    </lineage>
</organism>
<dbReference type="Gene3D" id="3.40.190.290">
    <property type="match status" value="1"/>
</dbReference>
<dbReference type="InterPro" id="IPR036388">
    <property type="entry name" value="WH-like_DNA-bd_sf"/>
</dbReference>
<dbReference type="Gene3D" id="1.10.10.10">
    <property type="entry name" value="Winged helix-like DNA-binding domain superfamily/Winged helix DNA-binding domain"/>
    <property type="match status" value="1"/>
</dbReference>
<evidence type="ECO:0000259" key="5">
    <source>
        <dbReference type="PROSITE" id="PS50931"/>
    </source>
</evidence>
<keyword evidence="2" id="KW-0805">Transcription regulation</keyword>
<dbReference type="Pfam" id="PF03466">
    <property type="entry name" value="LysR_substrate"/>
    <property type="match status" value="1"/>
</dbReference>
<protein>
    <submittedName>
        <fullName evidence="6">LysR family transcriptional regulator</fullName>
    </submittedName>
</protein>
<evidence type="ECO:0000256" key="4">
    <source>
        <dbReference type="ARBA" id="ARBA00023163"/>
    </source>
</evidence>
<dbReference type="PANTHER" id="PTHR30537">
    <property type="entry name" value="HTH-TYPE TRANSCRIPTIONAL REGULATOR"/>
    <property type="match status" value="1"/>
</dbReference>
<sequence>MRAFDGIEAFVAVVETGSVTAASARLQAAKSSVSESVRALEARLGARLLDRGARTIRPTEAGQAYYTHCRRLLAEAEAARLAVQALQSAPSGRLRIAVPECFSARWLVPAMAGFLAAHPQVTVELVEGAGHARLVEDGFDLAIRVTPDPAPGLVVRRLGRSRIVIVGAPAYLAARGAPAAPVELAGHACIGFAPLAWRDQWQVAEESIAIRPVLVTDNAESLRAAALAGIGLVALPDWVVADALAEGRLCQVLPEARMPESGIFAVYPSSRLLAPTVRLFVEHILRAFRAAGLAE</sequence>
<evidence type="ECO:0000256" key="1">
    <source>
        <dbReference type="ARBA" id="ARBA00009437"/>
    </source>
</evidence>
<dbReference type="InterPro" id="IPR058163">
    <property type="entry name" value="LysR-type_TF_proteobact-type"/>
</dbReference>
<accession>A0ABT1D7Z8</accession>
<dbReference type="Proteomes" id="UP001523392">
    <property type="component" value="Unassembled WGS sequence"/>
</dbReference>
<dbReference type="SUPFAM" id="SSF46785">
    <property type="entry name" value="Winged helix' DNA-binding domain"/>
    <property type="match status" value="1"/>
</dbReference>
<dbReference type="InterPro" id="IPR005119">
    <property type="entry name" value="LysR_subst-bd"/>
</dbReference>
<dbReference type="InterPro" id="IPR000847">
    <property type="entry name" value="LysR_HTH_N"/>
</dbReference>
<evidence type="ECO:0000313" key="6">
    <source>
        <dbReference type="EMBL" id="MCO6418061.1"/>
    </source>
</evidence>
<dbReference type="EMBL" id="JAFIRR010000114">
    <property type="protein sequence ID" value="MCO6418061.1"/>
    <property type="molecule type" value="Genomic_DNA"/>
</dbReference>
<keyword evidence="4" id="KW-0804">Transcription</keyword>
<comment type="caution">
    <text evidence="6">The sequence shown here is derived from an EMBL/GenBank/DDBJ whole genome shotgun (WGS) entry which is preliminary data.</text>
</comment>